<dbReference type="GO" id="GO:0050918">
    <property type="term" value="P:positive chemotaxis"/>
    <property type="evidence" value="ECO:0007669"/>
    <property type="project" value="TreeGrafter"/>
</dbReference>
<reference evidence="3 4" key="1">
    <citation type="submission" date="2018-08" db="EMBL/GenBank/DDBJ databases">
        <title>Complete genome sequencing of Blastochloris tepida GI.</title>
        <authorList>
            <person name="Tsukatani Y."/>
            <person name="Mori H."/>
        </authorList>
    </citation>
    <scope>NUCLEOTIDE SEQUENCE [LARGE SCALE GENOMIC DNA]</scope>
    <source>
        <strain evidence="3 4">GI</strain>
    </source>
</reference>
<protein>
    <recommendedName>
        <fullName evidence="2">Flagellar motor switch protein FliN-like C-terminal domain-containing protein</fullName>
    </recommendedName>
</protein>
<dbReference type="SUPFAM" id="SSF101801">
    <property type="entry name" value="Surface presentation of antigens (SPOA)"/>
    <property type="match status" value="1"/>
</dbReference>
<dbReference type="GO" id="GO:0009425">
    <property type="term" value="C:bacterial-type flagellum basal body"/>
    <property type="evidence" value="ECO:0007669"/>
    <property type="project" value="InterPro"/>
</dbReference>
<dbReference type="KEGG" id="blag:BLTE_17100"/>
<evidence type="ECO:0000313" key="3">
    <source>
        <dbReference type="EMBL" id="BBF93025.1"/>
    </source>
</evidence>
<evidence type="ECO:0000256" key="1">
    <source>
        <dbReference type="ARBA" id="ARBA00009226"/>
    </source>
</evidence>
<evidence type="ECO:0000259" key="2">
    <source>
        <dbReference type="Pfam" id="PF01052"/>
    </source>
</evidence>
<accession>A0A348G0E2</accession>
<name>A0A348G0E2_9HYPH</name>
<dbReference type="PRINTS" id="PR00956">
    <property type="entry name" value="FLGMOTORFLIN"/>
</dbReference>
<comment type="similarity">
    <text evidence="1">Belongs to the FliN/MopA/SpaO family.</text>
</comment>
<dbReference type="InterPro" id="IPR036429">
    <property type="entry name" value="SpoA-like_sf"/>
</dbReference>
<gene>
    <name evidence="3" type="ORF">BLTE_17100</name>
</gene>
<proteinExistence type="inferred from homology"/>
<organism evidence="3 4">
    <name type="scientific">Blastochloris tepida</name>
    <dbReference type="NCBI Taxonomy" id="2233851"/>
    <lineage>
        <taxon>Bacteria</taxon>
        <taxon>Pseudomonadati</taxon>
        <taxon>Pseudomonadota</taxon>
        <taxon>Alphaproteobacteria</taxon>
        <taxon>Hyphomicrobiales</taxon>
        <taxon>Blastochloridaceae</taxon>
        <taxon>Blastochloris</taxon>
    </lineage>
</organism>
<dbReference type="PANTHER" id="PTHR30034:SF6">
    <property type="entry name" value="YOP PROTEINS TRANSLOCATION PROTEIN Q"/>
    <property type="match status" value="1"/>
</dbReference>
<evidence type="ECO:0000313" key="4">
    <source>
        <dbReference type="Proteomes" id="UP000266934"/>
    </source>
</evidence>
<feature type="domain" description="Flagellar motor switch protein FliN-like C-terminal" evidence="2">
    <location>
        <begin position="18"/>
        <end position="87"/>
    </location>
</feature>
<dbReference type="EMBL" id="AP018907">
    <property type="protein sequence ID" value="BBF93025.1"/>
    <property type="molecule type" value="Genomic_DNA"/>
</dbReference>
<sequence>MRHAPFSVPCFEVIVANIDTVQLDISVVLGTTVMPIHQMLRMGRGAIIELDATEDDEVTILANNLPVAKGAVVINGNRIAVNITRLLSRAALPSEA</sequence>
<dbReference type="GO" id="GO:0003774">
    <property type="term" value="F:cytoskeletal motor activity"/>
    <property type="evidence" value="ECO:0007669"/>
    <property type="project" value="InterPro"/>
</dbReference>
<keyword evidence="4" id="KW-1185">Reference proteome</keyword>
<dbReference type="Gene3D" id="2.30.330.10">
    <property type="entry name" value="SpoA-like"/>
    <property type="match status" value="1"/>
</dbReference>
<dbReference type="PANTHER" id="PTHR30034">
    <property type="entry name" value="FLAGELLAR MOTOR SWITCH PROTEIN FLIM"/>
    <property type="match status" value="1"/>
</dbReference>
<dbReference type="GO" id="GO:0071978">
    <property type="term" value="P:bacterial-type flagellum-dependent swarming motility"/>
    <property type="evidence" value="ECO:0007669"/>
    <property type="project" value="TreeGrafter"/>
</dbReference>
<dbReference type="InterPro" id="IPR001543">
    <property type="entry name" value="FliN-like_C"/>
</dbReference>
<dbReference type="Pfam" id="PF01052">
    <property type="entry name" value="FliMN_C"/>
    <property type="match status" value="1"/>
</dbReference>
<dbReference type="Proteomes" id="UP000266934">
    <property type="component" value="Chromosome"/>
</dbReference>
<dbReference type="InterPro" id="IPR001172">
    <property type="entry name" value="FliN_T3SS_HrcQb"/>
</dbReference>
<dbReference type="AlphaFoldDB" id="A0A348G0E2"/>